<evidence type="ECO:0000256" key="5">
    <source>
        <dbReference type="SAM" id="MobiDB-lite"/>
    </source>
</evidence>
<accession>A0A1U9ZZM6</accession>
<evidence type="ECO:0000259" key="7">
    <source>
        <dbReference type="Pfam" id="PF08281"/>
    </source>
</evidence>
<dbReference type="PANTHER" id="PTHR30173">
    <property type="entry name" value="SIGMA 19 FACTOR"/>
    <property type="match status" value="1"/>
</dbReference>
<organism evidence="8 9">
    <name type="scientific">[Actinomadura] parvosata subsp. kistnae</name>
    <dbReference type="NCBI Taxonomy" id="1909395"/>
    <lineage>
        <taxon>Bacteria</taxon>
        <taxon>Bacillati</taxon>
        <taxon>Actinomycetota</taxon>
        <taxon>Actinomycetes</taxon>
        <taxon>Streptosporangiales</taxon>
        <taxon>Streptosporangiaceae</taxon>
        <taxon>Nonomuraea</taxon>
    </lineage>
</organism>
<proteinExistence type="inferred from homology"/>
<dbReference type="InterPro" id="IPR036388">
    <property type="entry name" value="WH-like_DNA-bd_sf"/>
</dbReference>
<dbReference type="InterPro" id="IPR013249">
    <property type="entry name" value="RNA_pol_sigma70_r4_t2"/>
</dbReference>
<keyword evidence="9" id="KW-1185">Reference proteome</keyword>
<evidence type="ECO:0008006" key="10">
    <source>
        <dbReference type="Google" id="ProtNLM"/>
    </source>
</evidence>
<dbReference type="InterPro" id="IPR007627">
    <property type="entry name" value="RNA_pol_sigma70_r2"/>
</dbReference>
<dbReference type="SUPFAM" id="SSF88946">
    <property type="entry name" value="Sigma2 domain of RNA polymerase sigma factors"/>
    <property type="match status" value="1"/>
</dbReference>
<dbReference type="Pfam" id="PF04542">
    <property type="entry name" value="Sigma70_r2"/>
    <property type="match status" value="1"/>
</dbReference>
<evidence type="ECO:0000313" key="8">
    <source>
        <dbReference type="EMBL" id="AQZ63404.1"/>
    </source>
</evidence>
<comment type="similarity">
    <text evidence="1">Belongs to the sigma-70 factor family. ECF subfamily.</text>
</comment>
<dbReference type="InterPro" id="IPR052704">
    <property type="entry name" value="ECF_Sigma-70_Domain"/>
</dbReference>
<reference evidence="9" key="1">
    <citation type="journal article" date="2017" name="Med. Chem. Commun.">
        <title>Nonomuraea sp. ATCC 55076 harbours the largest actinomycete chromosome to date and the kistamicin biosynthetic gene cluster.</title>
        <authorList>
            <person name="Nazari B."/>
            <person name="Forneris C.C."/>
            <person name="Gibson M.I."/>
            <person name="Moon K."/>
            <person name="Schramma K.R."/>
            <person name="Seyedsayamdost M.R."/>
        </authorList>
    </citation>
    <scope>NUCLEOTIDE SEQUENCE [LARGE SCALE GENOMIC DNA]</scope>
    <source>
        <strain evidence="9">ATCC 55076</strain>
    </source>
</reference>
<keyword evidence="3" id="KW-0731">Sigma factor</keyword>
<dbReference type="STRING" id="1909395.BKM31_19775"/>
<evidence type="ECO:0000256" key="1">
    <source>
        <dbReference type="ARBA" id="ARBA00010641"/>
    </source>
</evidence>
<keyword evidence="2" id="KW-0805">Transcription regulation</keyword>
<evidence type="ECO:0000256" key="2">
    <source>
        <dbReference type="ARBA" id="ARBA00023015"/>
    </source>
</evidence>
<dbReference type="RefSeq" id="WP_186405077.1">
    <property type="nucleotide sequence ID" value="NZ_CP017717.1"/>
</dbReference>
<dbReference type="InterPro" id="IPR013324">
    <property type="entry name" value="RNA_pol_sigma_r3/r4-like"/>
</dbReference>
<dbReference type="PANTHER" id="PTHR30173:SF36">
    <property type="entry name" value="ECF RNA POLYMERASE SIGMA FACTOR SIGJ"/>
    <property type="match status" value="1"/>
</dbReference>
<dbReference type="SUPFAM" id="SSF88659">
    <property type="entry name" value="Sigma3 and sigma4 domains of RNA polymerase sigma factors"/>
    <property type="match status" value="1"/>
</dbReference>
<feature type="domain" description="RNA polymerase sigma-70 region 2" evidence="6">
    <location>
        <begin position="21"/>
        <end position="84"/>
    </location>
</feature>
<evidence type="ECO:0000256" key="4">
    <source>
        <dbReference type="ARBA" id="ARBA00023163"/>
    </source>
</evidence>
<sequence>MATEHPPGPPDDEGDAPARAFEQHEPLLRAVVLSMLGDAEAAEEVVSETRARWRAPAGEPAGRPESELTRLATTLALARLRAARQAGEEHIGPWLPEPLRDEPGLSLAESVSAALSTAMWALRADERLVFLLRHGFGFSYADIAAVTRKPEEKVRRLDGEARFRIRGQVRPPR</sequence>
<gene>
    <name evidence="8" type="ORF">BKM31_19775</name>
</gene>
<dbReference type="GO" id="GO:0016987">
    <property type="term" value="F:sigma factor activity"/>
    <property type="evidence" value="ECO:0007669"/>
    <property type="project" value="UniProtKB-KW"/>
</dbReference>
<dbReference type="EMBL" id="CP017717">
    <property type="protein sequence ID" value="AQZ63404.1"/>
    <property type="molecule type" value="Genomic_DNA"/>
</dbReference>
<evidence type="ECO:0000313" key="9">
    <source>
        <dbReference type="Proteomes" id="UP000190797"/>
    </source>
</evidence>
<feature type="region of interest" description="Disordered" evidence="5">
    <location>
        <begin position="1"/>
        <end position="23"/>
    </location>
</feature>
<dbReference type="Gene3D" id="1.10.10.10">
    <property type="entry name" value="Winged helix-like DNA-binding domain superfamily/Winged helix DNA-binding domain"/>
    <property type="match status" value="1"/>
</dbReference>
<dbReference type="GO" id="GO:0006352">
    <property type="term" value="P:DNA-templated transcription initiation"/>
    <property type="evidence" value="ECO:0007669"/>
    <property type="project" value="InterPro"/>
</dbReference>
<evidence type="ECO:0000259" key="6">
    <source>
        <dbReference type="Pfam" id="PF04542"/>
    </source>
</evidence>
<name>A0A1U9ZZM6_9ACTN</name>
<evidence type="ECO:0000256" key="3">
    <source>
        <dbReference type="ARBA" id="ARBA00023082"/>
    </source>
</evidence>
<feature type="domain" description="RNA polymerase sigma factor 70 region 4 type 2" evidence="7">
    <location>
        <begin position="114"/>
        <end position="156"/>
    </location>
</feature>
<dbReference type="Proteomes" id="UP000190797">
    <property type="component" value="Chromosome"/>
</dbReference>
<dbReference type="InterPro" id="IPR013325">
    <property type="entry name" value="RNA_pol_sigma_r2"/>
</dbReference>
<protein>
    <recommendedName>
        <fullName evidence="10">RNA polymerase sigma factor 70 region 4 type 2 domain-containing protein</fullName>
    </recommendedName>
</protein>
<dbReference type="AlphaFoldDB" id="A0A1U9ZZM6"/>
<keyword evidence="4" id="KW-0804">Transcription</keyword>
<dbReference type="Gene3D" id="1.10.1740.10">
    <property type="match status" value="1"/>
</dbReference>
<dbReference type="GO" id="GO:0003677">
    <property type="term" value="F:DNA binding"/>
    <property type="evidence" value="ECO:0007669"/>
    <property type="project" value="InterPro"/>
</dbReference>
<dbReference type="KEGG" id="noa:BKM31_19775"/>
<dbReference type="Pfam" id="PF08281">
    <property type="entry name" value="Sigma70_r4_2"/>
    <property type="match status" value="1"/>
</dbReference>